<protein>
    <recommendedName>
        <fullName evidence="10">Ion transport domain-containing protein</fullName>
    </recommendedName>
</protein>
<evidence type="ECO:0000256" key="1">
    <source>
        <dbReference type="ARBA" id="ARBA00004141"/>
    </source>
</evidence>
<keyword evidence="5" id="KW-0406">Ion transport</keyword>
<evidence type="ECO:0000256" key="3">
    <source>
        <dbReference type="ARBA" id="ARBA00022692"/>
    </source>
</evidence>
<name>A0ABQ6MBA6_9STRA</name>
<feature type="non-terminal residue" evidence="11">
    <location>
        <position position="973"/>
    </location>
</feature>
<sequence>MSMAKSKSLRLPNQLKATPSLAGLSRARMAQKKYRGSRHGAASKKKSALDELAVEIRAHTDKMKLKLAGARKRLQEFVRNDYFDNHGLEDSLVARVRYAHNPIRCALTVSLMLSSELLLHYESGEIALELRRLASKFNEMACAWLDVVIHSESNWKQRWQLVLTASSEAYPLDCIEIALDINLYEFLSHPMVVRFIDDAWMGNARELIEYNFSVPDVFKIMEYAESKFPFQDTSQLGTVTKAMFSCSELMTENFSELVNDLMNPTIVTKSPMCRFVLNFFFFVTRVVLQGRCLEESYEKLTADGPLIFSLLEFWHASICIGFFMNEINEVKMAHLIGGMSKASYWGSFWNRLDWTIQIVFFTYLGLRINSIALDREGSLEASRDYFDMSHFVLAFNSIVLWVRMLDYLSFSAELGPAVRIMGLMVRDLITFSIIFAFILIGFGSAFHEWFGDAEDFSSVPTSILTLFSYSLGEFKFDEMKDSSYPLFGTIVLMVFLFIGTIMLLNLLIATLSHTYEKVQAQSLNEFRHGKARMYSDLSWDEDEVVLKGIPLPIALNIVRVITFPLGRVFGAKLEKLLNMTFLVLIINSFLSAMVLIFCTLFYVVAVGATCAAGLLMVAMSEKDATETPLSLGSSVVGSTLSSAKKRGCIDRINRRSRAWFKFSVQVLEFLVITPCFVVLQSIYLLAYKLPTLILIAAYNGLFENFEVVREVITMQEKFGRKGRRALKKKIIERNKLWSQLADEAVIVAPDSDGWGDDLMKWSELREIMEKLGIPRTHYSWVCTEGEEVGPTATIRSPRKSSDVGLSDAVRDDGEGLRAARANSDQSAVSSTGGNAYGGPMRQSSEEWTPELVESSIYLHHAFFFSKVREDEEEERQKSLDGEGSPPSDNEDDEDEDNEDFVILYRDFIAYVTDHDRVTVMTLDETDVLPFLRANDIVQLTHPTIREDAEARDAVLAKEGKGKGAGGGGGGGGG</sequence>
<dbReference type="EMBL" id="BRYB01002631">
    <property type="protein sequence ID" value="GMI22926.1"/>
    <property type="molecule type" value="Genomic_DNA"/>
</dbReference>
<feature type="transmembrane region" description="Helical" evidence="9">
    <location>
        <begin position="484"/>
        <end position="508"/>
    </location>
</feature>
<evidence type="ECO:0000256" key="8">
    <source>
        <dbReference type="SAM" id="MobiDB-lite"/>
    </source>
</evidence>
<evidence type="ECO:0000256" key="6">
    <source>
        <dbReference type="ARBA" id="ARBA00023136"/>
    </source>
</evidence>
<keyword evidence="7" id="KW-0407">Ion channel</keyword>
<accession>A0ABQ6MBA6</accession>
<dbReference type="PANTHER" id="PTHR10117">
    <property type="entry name" value="TRANSIENT RECEPTOR POTENTIAL CHANNEL"/>
    <property type="match status" value="1"/>
</dbReference>
<feature type="compositionally biased region" description="Basic and acidic residues" evidence="8">
    <location>
        <begin position="808"/>
        <end position="817"/>
    </location>
</feature>
<dbReference type="Proteomes" id="UP001165060">
    <property type="component" value="Unassembled WGS sequence"/>
</dbReference>
<keyword evidence="3 9" id="KW-0812">Transmembrane</keyword>
<evidence type="ECO:0000256" key="9">
    <source>
        <dbReference type="SAM" id="Phobius"/>
    </source>
</evidence>
<dbReference type="PANTHER" id="PTHR10117:SF54">
    <property type="entry name" value="TRANSIENT RECEPTOR POTENTIAL-GAMMA PROTEIN"/>
    <property type="match status" value="1"/>
</dbReference>
<feature type="transmembrane region" description="Helical" evidence="9">
    <location>
        <begin position="662"/>
        <end position="686"/>
    </location>
</feature>
<evidence type="ECO:0000313" key="12">
    <source>
        <dbReference type="Proteomes" id="UP001165060"/>
    </source>
</evidence>
<comment type="caution">
    <text evidence="11">The sequence shown here is derived from an EMBL/GenBank/DDBJ whole genome shotgun (WGS) entry which is preliminary data.</text>
</comment>
<organism evidence="11 12">
    <name type="scientific">Tetraparma gracilis</name>
    <dbReference type="NCBI Taxonomy" id="2962635"/>
    <lineage>
        <taxon>Eukaryota</taxon>
        <taxon>Sar</taxon>
        <taxon>Stramenopiles</taxon>
        <taxon>Ochrophyta</taxon>
        <taxon>Bolidophyceae</taxon>
        <taxon>Parmales</taxon>
        <taxon>Triparmaceae</taxon>
        <taxon>Tetraparma</taxon>
    </lineage>
</organism>
<dbReference type="InterPro" id="IPR002153">
    <property type="entry name" value="TRPC_channel"/>
</dbReference>
<evidence type="ECO:0000256" key="5">
    <source>
        <dbReference type="ARBA" id="ARBA00023065"/>
    </source>
</evidence>
<feature type="compositionally biased region" description="Basic and acidic residues" evidence="8">
    <location>
        <begin position="869"/>
        <end position="880"/>
    </location>
</feature>
<reference evidence="11 12" key="1">
    <citation type="journal article" date="2023" name="Commun. Biol.">
        <title>Genome analysis of Parmales, the sister group of diatoms, reveals the evolutionary specialization of diatoms from phago-mixotrophs to photoautotrophs.</title>
        <authorList>
            <person name="Ban H."/>
            <person name="Sato S."/>
            <person name="Yoshikawa S."/>
            <person name="Yamada K."/>
            <person name="Nakamura Y."/>
            <person name="Ichinomiya M."/>
            <person name="Sato N."/>
            <person name="Blanc-Mathieu R."/>
            <person name="Endo H."/>
            <person name="Kuwata A."/>
            <person name="Ogata H."/>
        </authorList>
    </citation>
    <scope>NUCLEOTIDE SEQUENCE [LARGE SCALE GENOMIC DNA]</scope>
</reference>
<evidence type="ECO:0000256" key="7">
    <source>
        <dbReference type="ARBA" id="ARBA00023303"/>
    </source>
</evidence>
<proteinExistence type="predicted"/>
<feature type="transmembrane region" description="Helical" evidence="9">
    <location>
        <begin position="549"/>
        <end position="569"/>
    </location>
</feature>
<evidence type="ECO:0000256" key="4">
    <source>
        <dbReference type="ARBA" id="ARBA00022989"/>
    </source>
</evidence>
<dbReference type="InterPro" id="IPR005821">
    <property type="entry name" value="Ion_trans_dom"/>
</dbReference>
<evidence type="ECO:0000313" key="11">
    <source>
        <dbReference type="EMBL" id="GMI22926.1"/>
    </source>
</evidence>
<feature type="region of interest" description="Disordered" evidence="8">
    <location>
        <begin position="869"/>
        <end position="895"/>
    </location>
</feature>
<evidence type="ECO:0000259" key="10">
    <source>
        <dbReference type="Pfam" id="PF00520"/>
    </source>
</evidence>
<evidence type="ECO:0000256" key="2">
    <source>
        <dbReference type="ARBA" id="ARBA00022448"/>
    </source>
</evidence>
<feature type="region of interest" description="Disordered" evidence="8">
    <location>
        <begin position="789"/>
        <end position="847"/>
    </location>
</feature>
<keyword evidence="6 9" id="KW-0472">Membrane</keyword>
<dbReference type="Pfam" id="PF00520">
    <property type="entry name" value="Ion_trans"/>
    <property type="match status" value="1"/>
</dbReference>
<comment type="subcellular location">
    <subcellularLocation>
        <location evidence="1">Membrane</location>
        <topology evidence="1">Multi-pass membrane protein</topology>
    </subcellularLocation>
</comment>
<feature type="transmembrane region" description="Helical" evidence="9">
    <location>
        <begin position="576"/>
        <end position="594"/>
    </location>
</feature>
<keyword evidence="12" id="KW-1185">Reference proteome</keyword>
<feature type="compositionally biased region" description="Polar residues" evidence="8">
    <location>
        <begin position="822"/>
        <end position="833"/>
    </location>
</feature>
<keyword evidence="2" id="KW-0813">Transport</keyword>
<keyword evidence="4 9" id="KW-1133">Transmembrane helix</keyword>
<dbReference type="Gene3D" id="1.10.287.70">
    <property type="match status" value="1"/>
</dbReference>
<feature type="transmembrane region" description="Helical" evidence="9">
    <location>
        <begin position="428"/>
        <end position="450"/>
    </location>
</feature>
<feature type="domain" description="Ion transport" evidence="10">
    <location>
        <begin position="317"/>
        <end position="521"/>
    </location>
</feature>
<gene>
    <name evidence="11" type="ORF">TeGR_g4389</name>
</gene>